<keyword evidence="10" id="KW-1133">Transmembrane helix</keyword>
<keyword evidence="3" id="KW-0597">Phosphoprotein</keyword>
<evidence type="ECO:0000256" key="6">
    <source>
        <dbReference type="ARBA" id="ARBA00022777"/>
    </source>
</evidence>
<feature type="region of interest" description="Disordered" evidence="9">
    <location>
        <begin position="364"/>
        <end position="456"/>
    </location>
</feature>
<feature type="compositionally biased region" description="Low complexity" evidence="9">
    <location>
        <begin position="416"/>
        <end position="437"/>
    </location>
</feature>
<evidence type="ECO:0000256" key="9">
    <source>
        <dbReference type="SAM" id="MobiDB-lite"/>
    </source>
</evidence>
<evidence type="ECO:0000256" key="7">
    <source>
        <dbReference type="ARBA" id="ARBA00022840"/>
    </source>
</evidence>
<evidence type="ECO:0000256" key="10">
    <source>
        <dbReference type="SAM" id="Phobius"/>
    </source>
</evidence>
<keyword evidence="4" id="KW-0808">Transferase</keyword>
<dbReference type="EMBL" id="BAABHK010000003">
    <property type="protein sequence ID" value="GAA4625087.1"/>
    <property type="molecule type" value="Genomic_DNA"/>
</dbReference>
<feature type="transmembrane region" description="Helical" evidence="10">
    <location>
        <begin position="37"/>
        <end position="55"/>
    </location>
</feature>
<keyword evidence="7" id="KW-0067">ATP-binding</keyword>
<evidence type="ECO:0000256" key="1">
    <source>
        <dbReference type="ARBA" id="ARBA00000085"/>
    </source>
</evidence>
<proteinExistence type="predicted"/>
<reference evidence="14" key="1">
    <citation type="journal article" date="2019" name="Int. J. Syst. Evol. Microbiol.">
        <title>The Global Catalogue of Microorganisms (GCM) 10K type strain sequencing project: providing services to taxonomists for standard genome sequencing and annotation.</title>
        <authorList>
            <consortium name="The Broad Institute Genomics Platform"/>
            <consortium name="The Broad Institute Genome Sequencing Center for Infectious Disease"/>
            <person name="Wu L."/>
            <person name="Ma J."/>
        </authorList>
    </citation>
    <scope>NUCLEOTIDE SEQUENCE [LARGE SCALE GENOMIC DNA]</scope>
    <source>
        <strain evidence="14">JCM 17939</strain>
    </source>
</reference>
<dbReference type="InterPro" id="IPR011712">
    <property type="entry name" value="Sig_transdc_His_kin_sub3_dim/P"/>
</dbReference>
<dbReference type="Gene3D" id="3.30.565.10">
    <property type="entry name" value="Histidine kinase-like ATPase, C-terminal domain"/>
    <property type="match status" value="1"/>
</dbReference>
<evidence type="ECO:0000256" key="5">
    <source>
        <dbReference type="ARBA" id="ARBA00022741"/>
    </source>
</evidence>
<protein>
    <recommendedName>
        <fullName evidence="2">histidine kinase</fullName>
        <ecNumber evidence="2">2.7.13.3</ecNumber>
    </recommendedName>
</protein>
<evidence type="ECO:0000259" key="11">
    <source>
        <dbReference type="Pfam" id="PF02518"/>
    </source>
</evidence>
<feature type="transmembrane region" description="Helical" evidence="10">
    <location>
        <begin position="12"/>
        <end position="31"/>
    </location>
</feature>
<feature type="compositionally biased region" description="Gly residues" evidence="9">
    <location>
        <begin position="438"/>
        <end position="456"/>
    </location>
</feature>
<accession>A0ABP8UB99</accession>
<keyword evidence="10" id="KW-0472">Membrane</keyword>
<evidence type="ECO:0000313" key="13">
    <source>
        <dbReference type="EMBL" id="GAA4625087.1"/>
    </source>
</evidence>
<evidence type="ECO:0000256" key="3">
    <source>
        <dbReference type="ARBA" id="ARBA00022553"/>
    </source>
</evidence>
<dbReference type="Gene3D" id="1.20.5.1930">
    <property type="match status" value="1"/>
</dbReference>
<dbReference type="PANTHER" id="PTHR24421">
    <property type="entry name" value="NITRATE/NITRITE SENSOR PROTEIN NARX-RELATED"/>
    <property type="match status" value="1"/>
</dbReference>
<keyword evidence="10" id="KW-0812">Transmembrane</keyword>
<dbReference type="Pfam" id="PF02518">
    <property type="entry name" value="HATPase_c"/>
    <property type="match status" value="1"/>
</dbReference>
<gene>
    <name evidence="13" type="ORF">GCM10023196_027890</name>
</gene>
<evidence type="ECO:0000256" key="4">
    <source>
        <dbReference type="ARBA" id="ARBA00022679"/>
    </source>
</evidence>
<comment type="catalytic activity">
    <reaction evidence="1">
        <text>ATP + protein L-histidine = ADP + protein N-phospho-L-histidine.</text>
        <dbReference type="EC" id="2.7.13.3"/>
    </reaction>
</comment>
<feature type="domain" description="Histidine kinase/HSP90-like ATPase" evidence="11">
    <location>
        <begin position="296"/>
        <end position="383"/>
    </location>
</feature>
<feature type="transmembrane region" description="Helical" evidence="10">
    <location>
        <begin position="62"/>
        <end position="82"/>
    </location>
</feature>
<name>A0ABP8UB99_9ACTN</name>
<dbReference type="CDD" id="cd16917">
    <property type="entry name" value="HATPase_UhpB-NarQ-NarX-like"/>
    <property type="match status" value="1"/>
</dbReference>
<dbReference type="EC" id="2.7.13.3" evidence="2"/>
<dbReference type="InterPro" id="IPR003594">
    <property type="entry name" value="HATPase_dom"/>
</dbReference>
<evidence type="ECO:0000256" key="2">
    <source>
        <dbReference type="ARBA" id="ARBA00012438"/>
    </source>
</evidence>
<dbReference type="GO" id="GO:0016301">
    <property type="term" value="F:kinase activity"/>
    <property type="evidence" value="ECO:0007669"/>
    <property type="project" value="UniProtKB-KW"/>
</dbReference>
<dbReference type="RefSeq" id="WP_345431165.1">
    <property type="nucleotide sequence ID" value="NZ_BAABHK010000003.1"/>
</dbReference>
<dbReference type="InterPro" id="IPR036890">
    <property type="entry name" value="HATPase_C_sf"/>
</dbReference>
<keyword evidence="14" id="KW-1185">Reference proteome</keyword>
<evidence type="ECO:0000256" key="8">
    <source>
        <dbReference type="ARBA" id="ARBA00023012"/>
    </source>
</evidence>
<dbReference type="PANTHER" id="PTHR24421:SF10">
    <property type="entry name" value="NITRATE_NITRITE SENSOR PROTEIN NARQ"/>
    <property type="match status" value="1"/>
</dbReference>
<dbReference type="Proteomes" id="UP001501442">
    <property type="component" value="Unassembled WGS sequence"/>
</dbReference>
<keyword evidence="5" id="KW-0547">Nucleotide-binding</keyword>
<dbReference type="Pfam" id="PF07730">
    <property type="entry name" value="HisKA_3"/>
    <property type="match status" value="1"/>
</dbReference>
<evidence type="ECO:0000313" key="14">
    <source>
        <dbReference type="Proteomes" id="UP001501442"/>
    </source>
</evidence>
<comment type="caution">
    <text evidence="13">The sequence shown here is derived from an EMBL/GenBank/DDBJ whole genome shotgun (WGS) entry which is preliminary data.</text>
</comment>
<dbReference type="InterPro" id="IPR050482">
    <property type="entry name" value="Sensor_HK_TwoCompSys"/>
</dbReference>
<keyword evidence="8" id="KW-0902">Two-component regulatory system</keyword>
<feature type="domain" description="Signal transduction histidine kinase subgroup 3 dimerisation and phosphoacceptor" evidence="12">
    <location>
        <begin position="183"/>
        <end position="249"/>
    </location>
</feature>
<sequence>MGLQHRLRPPVSDLLVSTAVGAFALIGAAIAPPGRTGLDALGYLLLLAGSAALLVRRRSPVAVLLVTTACVLVYLVRGYPGVAAAEPVMVALFIAARAGRRIAVPVPMAALVIVVVTDLTLHHGEPVRQVVQDRFLLVGWLVASVMMGGAFRQWDAYVHEARQRAAEAERTREEMALRRAGEERLRIARELHDSLTHSISIVKVQAGVAIHLARKRGEEVPEALLAIQEASGEAMRELRATLEVLREPDGETADGENAGSGLNRLPQLLRRACSAGLRADLTIAGRTRELPSAVDRAAYRIVQEALTNVARHSGAASASVRLDYGADTLTVQIDDDGRARPGTTPTPGVGLTGMRERVTALGGWLSTAPRPEGGFTVRAELPLGDPPEPPSDGDGPGNPTVTARTGAGSATEDGTEAGSIAAAGAAAEGMAGSAAGAGTAGGSIAGTGTGAAAGGATGAETAVGNIAGARAGREAP</sequence>
<evidence type="ECO:0000259" key="12">
    <source>
        <dbReference type="Pfam" id="PF07730"/>
    </source>
</evidence>
<organism evidence="13 14">
    <name type="scientific">Actinoallomurus vinaceus</name>
    <dbReference type="NCBI Taxonomy" id="1080074"/>
    <lineage>
        <taxon>Bacteria</taxon>
        <taxon>Bacillati</taxon>
        <taxon>Actinomycetota</taxon>
        <taxon>Actinomycetes</taxon>
        <taxon>Streptosporangiales</taxon>
        <taxon>Thermomonosporaceae</taxon>
        <taxon>Actinoallomurus</taxon>
    </lineage>
</organism>
<keyword evidence="6 13" id="KW-0418">Kinase</keyword>
<dbReference type="SUPFAM" id="SSF55874">
    <property type="entry name" value="ATPase domain of HSP90 chaperone/DNA topoisomerase II/histidine kinase"/>
    <property type="match status" value="1"/>
</dbReference>